<evidence type="ECO:0000313" key="3">
    <source>
        <dbReference type="EMBL" id="BDG09663.1"/>
    </source>
</evidence>
<name>A0ABM7XCW1_9BACT</name>
<feature type="transmembrane region" description="Helical" evidence="2">
    <location>
        <begin position="28"/>
        <end position="50"/>
    </location>
</feature>
<feature type="transmembrane region" description="Helical" evidence="2">
    <location>
        <begin position="189"/>
        <end position="206"/>
    </location>
</feature>
<evidence type="ECO:0000256" key="1">
    <source>
        <dbReference type="SAM" id="MobiDB-lite"/>
    </source>
</evidence>
<keyword evidence="4" id="KW-1185">Reference proteome</keyword>
<dbReference type="Proteomes" id="UP001162734">
    <property type="component" value="Chromosome"/>
</dbReference>
<dbReference type="EMBL" id="AP025592">
    <property type="protein sequence ID" value="BDG09663.1"/>
    <property type="molecule type" value="Genomic_DNA"/>
</dbReference>
<feature type="transmembrane region" description="Helical" evidence="2">
    <location>
        <begin position="159"/>
        <end position="182"/>
    </location>
</feature>
<keyword evidence="2" id="KW-1133">Transmembrane helix</keyword>
<evidence type="ECO:0000313" key="4">
    <source>
        <dbReference type="Proteomes" id="UP001162734"/>
    </source>
</evidence>
<gene>
    <name evidence="3" type="ORF">AMPC_27760</name>
</gene>
<accession>A0ABM7XCW1</accession>
<feature type="transmembrane region" description="Helical" evidence="2">
    <location>
        <begin position="323"/>
        <end position="342"/>
    </location>
</feature>
<protein>
    <recommendedName>
        <fullName evidence="5">Transmembrane protein</fullName>
    </recommendedName>
</protein>
<reference evidence="4" key="1">
    <citation type="journal article" date="2022" name="Int. J. Syst. Evol. Microbiol.">
        <title>Anaeromyxobacter oryzae sp. nov., Anaeromyxobacter diazotrophicus sp. nov. and Anaeromyxobacter paludicola sp. nov., isolated from paddy soils.</title>
        <authorList>
            <person name="Itoh H."/>
            <person name="Xu Z."/>
            <person name="Mise K."/>
            <person name="Masuda Y."/>
            <person name="Ushijima N."/>
            <person name="Hayakawa C."/>
            <person name="Shiratori Y."/>
            <person name="Senoo K."/>
        </authorList>
    </citation>
    <scope>NUCLEOTIDE SEQUENCE [LARGE SCALE GENOMIC DNA]</scope>
    <source>
        <strain evidence="4">Red630</strain>
    </source>
</reference>
<feature type="transmembrane region" description="Helical" evidence="2">
    <location>
        <begin position="212"/>
        <end position="230"/>
    </location>
</feature>
<feature type="transmembrane region" description="Helical" evidence="2">
    <location>
        <begin position="134"/>
        <end position="153"/>
    </location>
</feature>
<feature type="transmembrane region" description="Helical" evidence="2">
    <location>
        <begin position="106"/>
        <end position="127"/>
    </location>
</feature>
<dbReference type="RefSeq" id="WP_248341938.1">
    <property type="nucleotide sequence ID" value="NZ_AP025592.1"/>
</dbReference>
<organism evidence="3 4">
    <name type="scientific">Anaeromyxobacter paludicola</name>
    <dbReference type="NCBI Taxonomy" id="2918171"/>
    <lineage>
        <taxon>Bacteria</taxon>
        <taxon>Pseudomonadati</taxon>
        <taxon>Myxococcota</taxon>
        <taxon>Myxococcia</taxon>
        <taxon>Myxococcales</taxon>
        <taxon>Cystobacterineae</taxon>
        <taxon>Anaeromyxobacteraceae</taxon>
        <taxon>Anaeromyxobacter</taxon>
    </lineage>
</organism>
<sequence>MTSTRDSACPPLPGPPPRAEGAAARRPGALAGAAIALSLVALVPFLLLYADAHPQNDDWVFAVSAMDGGVLASMDRWLHAWTGRFTSLYLVSASPLAARSLSGWRLAIFLDLVPFTAGAWLLAGALAPRSAGRAAPWALALGLTALHLAGMPSTATGLYWMNGAVCYATGEGLAMGALGAALRCGAGRGLRGGAWAAAAAALAVLAAGANEVLGLLLAGGAAALLAAAFARRRPGAHLAVLLVAAAAGAALNLLAPGTLARLQSAAPAGGRHVLAALSPALAAAGRHGLRWLGSPLLPAALALALAAARAARADRGWTLPHPALAAAVLAAALSGTLFLPFYGGGTLEPHTLNLAHALFAGSLLFVAACAGARAGRRAEPPRPAPALAPAALAATALLALLPGSALRVALDDLASGRAARHDAQLLARYDLLARCPAVCDVPPLQDPPRSLSWFEDAVDEASDSPFFHRYKDGSYAAFFGKARIRLAR</sequence>
<feature type="transmembrane region" description="Helical" evidence="2">
    <location>
        <begin position="386"/>
        <end position="410"/>
    </location>
</feature>
<evidence type="ECO:0008006" key="5">
    <source>
        <dbReference type="Google" id="ProtNLM"/>
    </source>
</evidence>
<proteinExistence type="predicted"/>
<feature type="transmembrane region" description="Helical" evidence="2">
    <location>
        <begin position="237"/>
        <end position="255"/>
    </location>
</feature>
<evidence type="ECO:0000256" key="2">
    <source>
        <dbReference type="SAM" id="Phobius"/>
    </source>
</evidence>
<keyword evidence="2" id="KW-0472">Membrane</keyword>
<keyword evidence="2" id="KW-0812">Transmembrane</keyword>
<feature type="transmembrane region" description="Helical" evidence="2">
    <location>
        <begin position="354"/>
        <end position="374"/>
    </location>
</feature>
<feature type="region of interest" description="Disordered" evidence="1">
    <location>
        <begin position="1"/>
        <end position="23"/>
    </location>
</feature>